<evidence type="ECO:0000256" key="2">
    <source>
        <dbReference type="SAM" id="Phobius"/>
    </source>
</evidence>
<reference evidence="3 4" key="1">
    <citation type="journal article" date="2022" name="Int. J. Syst. Evol. Microbiol.">
        <title>Apilactobacillus apisilvae sp. nov., Nicolia spurrieriana gen. nov. sp. nov., Bombilactobacillus folatiphilus sp. nov. and Bombilactobacillus thymidiniphilus sp. nov., four new lactic acid bacterial isolates from stingless bees Tetragonula carbonaria and Austroplebeia australis.</title>
        <authorList>
            <person name="Oliphant S.A."/>
            <person name="Watson-Haigh N.S."/>
            <person name="Sumby K.M."/>
            <person name="Gardner J."/>
            <person name="Groom S."/>
            <person name="Jiranek V."/>
        </authorList>
    </citation>
    <scope>NUCLEOTIDE SEQUENCE [LARGE SCALE GENOMIC DNA]</scope>
    <source>
        <strain evidence="3 4">SG5_A10</strain>
    </source>
</reference>
<proteinExistence type="predicted"/>
<feature type="region of interest" description="Disordered" evidence="1">
    <location>
        <begin position="61"/>
        <end position="135"/>
    </location>
</feature>
<feature type="compositionally biased region" description="Basic and acidic residues" evidence="1">
    <location>
        <begin position="94"/>
        <end position="107"/>
    </location>
</feature>
<protein>
    <submittedName>
        <fullName evidence="3">Uncharacterized protein</fullName>
    </submittedName>
</protein>
<feature type="transmembrane region" description="Helical" evidence="2">
    <location>
        <begin position="32"/>
        <end position="53"/>
    </location>
</feature>
<accession>A0ABY4PFP6</accession>
<sequence>MNNDDDNNRIKKYDFNEKQYNTRTNQASNFKIWPIIIFIVVIAALIIGGVKAITYFTSDNSTKTELSTSNKTSKETDENKNSNANDNSNKQQKNKSDVSKDSNETENKSQNNSVQNDTNKKESNNKSSSSDDMFAEPHTFSSVADAQSYAKTTQSQWLNNGYKTYTVSADSQGFYTLKFIK</sequence>
<keyword evidence="2" id="KW-0812">Transmembrane</keyword>
<dbReference type="RefSeq" id="WP_249510391.1">
    <property type="nucleotide sequence ID" value="NZ_CP093362.1"/>
</dbReference>
<keyword evidence="2" id="KW-0472">Membrane</keyword>
<dbReference type="EMBL" id="CP093362">
    <property type="protein sequence ID" value="UQS84405.1"/>
    <property type="molecule type" value="Genomic_DNA"/>
</dbReference>
<dbReference type="Proteomes" id="UP000831859">
    <property type="component" value="Chromosome"/>
</dbReference>
<evidence type="ECO:0000256" key="1">
    <source>
        <dbReference type="SAM" id="MobiDB-lite"/>
    </source>
</evidence>
<keyword evidence="4" id="KW-1185">Reference proteome</keyword>
<feature type="compositionally biased region" description="Polar residues" evidence="1">
    <location>
        <begin position="61"/>
        <end position="71"/>
    </location>
</feature>
<organism evidence="3 4">
    <name type="scientific">Apilactobacillus apisilvae</name>
    <dbReference type="NCBI Taxonomy" id="2923364"/>
    <lineage>
        <taxon>Bacteria</taxon>
        <taxon>Bacillati</taxon>
        <taxon>Bacillota</taxon>
        <taxon>Bacilli</taxon>
        <taxon>Lactobacillales</taxon>
        <taxon>Lactobacillaceae</taxon>
        <taxon>Apilactobacillus</taxon>
    </lineage>
</organism>
<name>A0ABY4PFP6_9LACO</name>
<feature type="compositionally biased region" description="Polar residues" evidence="1">
    <location>
        <begin position="108"/>
        <end position="117"/>
    </location>
</feature>
<evidence type="ECO:0000313" key="3">
    <source>
        <dbReference type="EMBL" id="UQS84405.1"/>
    </source>
</evidence>
<keyword evidence="2" id="KW-1133">Transmembrane helix</keyword>
<feature type="compositionally biased region" description="Low complexity" evidence="1">
    <location>
        <begin position="81"/>
        <end position="91"/>
    </location>
</feature>
<evidence type="ECO:0000313" key="4">
    <source>
        <dbReference type="Proteomes" id="UP000831859"/>
    </source>
</evidence>
<gene>
    <name evidence="3" type="ORF">MOO46_03890</name>
</gene>